<name>A0ABN6D4Z4_9BURK</name>
<reference evidence="7 8" key="1">
    <citation type="journal article" date="2021" name="Microbiol. Spectr.">
        <title>A Single Bacterium Capable of Oxidation and Reduction of Iron at Circumneutral pH.</title>
        <authorList>
            <person name="Kato S."/>
            <person name="Ohkuma M."/>
        </authorList>
    </citation>
    <scope>NUCLEOTIDE SEQUENCE [LARGE SCALE GENOMIC DNA]</scope>
    <source>
        <strain evidence="7 8">MIZ03</strain>
    </source>
</reference>
<keyword evidence="2" id="KW-0255">Endonuclease</keyword>
<protein>
    <recommendedName>
        <fullName evidence="6">TNase-like domain-containing protein</fullName>
    </recommendedName>
</protein>
<dbReference type="InterPro" id="IPR035437">
    <property type="entry name" value="SNase_OB-fold_sf"/>
</dbReference>
<keyword evidence="1" id="KW-0540">Nuclease</keyword>
<gene>
    <name evidence="7" type="ORF">MIZ03_1924</name>
</gene>
<dbReference type="PANTHER" id="PTHR12302:SF3">
    <property type="entry name" value="SERINE_THREONINE-PROTEIN KINASE 31"/>
    <property type="match status" value="1"/>
</dbReference>
<evidence type="ECO:0000256" key="5">
    <source>
        <dbReference type="SAM" id="SignalP"/>
    </source>
</evidence>
<feature type="compositionally biased region" description="Polar residues" evidence="4">
    <location>
        <begin position="153"/>
        <end position="170"/>
    </location>
</feature>
<keyword evidence="5" id="KW-0732">Signal</keyword>
<dbReference type="Proteomes" id="UP000824366">
    <property type="component" value="Chromosome"/>
</dbReference>
<dbReference type="EMBL" id="AP024238">
    <property type="protein sequence ID" value="BCO27037.1"/>
    <property type="molecule type" value="Genomic_DNA"/>
</dbReference>
<dbReference type="SUPFAM" id="SSF50199">
    <property type="entry name" value="Staphylococcal nuclease"/>
    <property type="match status" value="1"/>
</dbReference>
<accession>A0ABN6D4Z4</accession>
<feature type="signal peptide" evidence="5">
    <location>
        <begin position="1"/>
        <end position="18"/>
    </location>
</feature>
<dbReference type="PANTHER" id="PTHR12302">
    <property type="entry name" value="EBNA2 BINDING PROTEIN P100"/>
    <property type="match status" value="1"/>
</dbReference>
<evidence type="ECO:0000256" key="1">
    <source>
        <dbReference type="ARBA" id="ARBA00022722"/>
    </source>
</evidence>
<evidence type="ECO:0000256" key="4">
    <source>
        <dbReference type="SAM" id="MobiDB-lite"/>
    </source>
</evidence>
<keyword evidence="3" id="KW-0378">Hydrolase</keyword>
<dbReference type="SMART" id="SM00318">
    <property type="entry name" value="SNc"/>
    <property type="match status" value="1"/>
</dbReference>
<evidence type="ECO:0000256" key="2">
    <source>
        <dbReference type="ARBA" id="ARBA00022759"/>
    </source>
</evidence>
<proteinExistence type="predicted"/>
<evidence type="ECO:0000259" key="6">
    <source>
        <dbReference type="PROSITE" id="PS50830"/>
    </source>
</evidence>
<dbReference type="InterPro" id="IPR016071">
    <property type="entry name" value="Staphylococal_nuclease_OB-fold"/>
</dbReference>
<dbReference type="Gene3D" id="2.40.50.90">
    <property type="match status" value="1"/>
</dbReference>
<evidence type="ECO:0000256" key="3">
    <source>
        <dbReference type="ARBA" id="ARBA00022801"/>
    </source>
</evidence>
<feature type="chain" id="PRO_5046490875" description="TNase-like domain-containing protein" evidence="5">
    <location>
        <begin position="19"/>
        <end position="170"/>
    </location>
</feature>
<sequence length="170" mass="19026">MWRGLVCCWFLWPLWSQAEVFWGQVTHVSDGDTLWVLPSGEQLPRKLRLQGLDAPEICQAGGTAAREALVQLVGNKDVQVSVKYHDSYGRGLARVRVNSQDVGSLMVQSGHAWSSRWHRSLGPYSKEEAQARAAQKGIFANLSAELPRDFRQRNGSCYQPQPNGSYSLKP</sequence>
<evidence type="ECO:0000313" key="7">
    <source>
        <dbReference type="EMBL" id="BCO27037.1"/>
    </source>
</evidence>
<evidence type="ECO:0000313" key="8">
    <source>
        <dbReference type="Proteomes" id="UP000824366"/>
    </source>
</evidence>
<feature type="domain" description="TNase-like" evidence="6">
    <location>
        <begin position="19"/>
        <end position="141"/>
    </location>
</feature>
<dbReference type="Pfam" id="PF00565">
    <property type="entry name" value="SNase"/>
    <property type="match status" value="1"/>
</dbReference>
<keyword evidence="8" id="KW-1185">Reference proteome</keyword>
<organism evidence="7 8">
    <name type="scientific">Rhodoferax lithotrophicus</name>
    <dbReference type="NCBI Taxonomy" id="2798804"/>
    <lineage>
        <taxon>Bacteria</taxon>
        <taxon>Pseudomonadati</taxon>
        <taxon>Pseudomonadota</taxon>
        <taxon>Betaproteobacteria</taxon>
        <taxon>Burkholderiales</taxon>
        <taxon>Comamonadaceae</taxon>
        <taxon>Rhodoferax</taxon>
    </lineage>
</organism>
<feature type="region of interest" description="Disordered" evidence="4">
    <location>
        <begin position="151"/>
        <end position="170"/>
    </location>
</feature>
<dbReference type="PROSITE" id="PS50830">
    <property type="entry name" value="TNASE_3"/>
    <property type="match status" value="1"/>
</dbReference>